<evidence type="ECO:0000313" key="6">
    <source>
        <dbReference type="EMBL" id="KEQ18872.1"/>
    </source>
</evidence>
<evidence type="ECO:0000259" key="4">
    <source>
        <dbReference type="PROSITE" id="PS50883"/>
    </source>
</evidence>
<name>A0A081NK99_9GAMM</name>
<dbReference type="eggNOG" id="COG5001">
    <property type="taxonomic scope" value="Bacteria"/>
</dbReference>
<feature type="domain" description="EAL" evidence="4">
    <location>
        <begin position="426"/>
        <end position="680"/>
    </location>
</feature>
<dbReference type="NCBIfam" id="TIGR00254">
    <property type="entry name" value="GGDEF"/>
    <property type="match status" value="1"/>
</dbReference>
<dbReference type="RefSeq" id="WP_034832326.1">
    <property type="nucleotide sequence ID" value="NZ_JOKH01000001.1"/>
</dbReference>
<evidence type="ECO:0000256" key="1">
    <source>
        <dbReference type="ARBA" id="ARBA00012282"/>
    </source>
</evidence>
<dbReference type="PANTHER" id="PTHR33121:SF71">
    <property type="entry name" value="OXYGEN SENSOR PROTEIN DOSP"/>
    <property type="match status" value="1"/>
</dbReference>
<dbReference type="AlphaFoldDB" id="A0A081NK99"/>
<dbReference type="PANTHER" id="PTHR33121">
    <property type="entry name" value="CYCLIC DI-GMP PHOSPHODIESTERASE PDEF"/>
    <property type="match status" value="1"/>
</dbReference>
<dbReference type="Gene3D" id="3.20.20.450">
    <property type="entry name" value="EAL domain"/>
    <property type="match status" value="1"/>
</dbReference>
<dbReference type="FunFam" id="3.20.20.450:FF:000001">
    <property type="entry name" value="Cyclic di-GMP phosphodiesterase yahA"/>
    <property type="match status" value="1"/>
</dbReference>
<evidence type="ECO:0000313" key="7">
    <source>
        <dbReference type="Proteomes" id="UP000028073"/>
    </source>
</evidence>
<feature type="domain" description="GGDEF" evidence="5">
    <location>
        <begin position="284"/>
        <end position="417"/>
    </location>
</feature>
<gene>
    <name evidence="6" type="ORF">GZ78_02080</name>
</gene>
<dbReference type="InterPro" id="IPR050706">
    <property type="entry name" value="Cyclic-di-GMP_PDE-like"/>
</dbReference>
<accession>A0A081NK99</accession>
<dbReference type="Pfam" id="PF00563">
    <property type="entry name" value="EAL"/>
    <property type="match status" value="1"/>
</dbReference>
<dbReference type="SUPFAM" id="SSF141868">
    <property type="entry name" value="EAL domain-like"/>
    <property type="match status" value="1"/>
</dbReference>
<keyword evidence="3" id="KW-0472">Membrane</keyword>
<dbReference type="Pfam" id="PF00990">
    <property type="entry name" value="GGDEF"/>
    <property type="match status" value="1"/>
</dbReference>
<dbReference type="Proteomes" id="UP000028073">
    <property type="component" value="Unassembled WGS sequence"/>
</dbReference>
<keyword evidence="7" id="KW-1185">Reference proteome</keyword>
<dbReference type="STRING" id="1137799.GZ78_02080"/>
<reference evidence="6 7" key="1">
    <citation type="submission" date="2014-06" db="EMBL/GenBank/DDBJ databases">
        <title>Whole Genome Sequences of Three Symbiotic Endozoicomonas Bacteria.</title>
        <authorList>
            <person name="Neave M.J."/>
            <person name="Apprill A."/>
            <person name="Voolstra C.R."/>
        </authorList>
    </citation>
    <scope>NUCLEOTIDE SEQUENCE [LARGE SCALE GENOMIC DNA]</scope>
    <source>
        <strain evidence="6 7">DSM 25634</strain>
    </source>
</reference>
<proteinExistence type="predicted"/>
<evidence type="ECO:0000256" key="3">
    <source>
        <dbReference type="SAM" id="Phobius"/>
    </source>
</evidence>
<dbReference type="EC" id="3.1.4.52" evidence="1"/>
<dbReference type="OrthoDB" id="9804951at2"/>
<keyword evidence="3" id="KW-0812">Transmembrane</keyword>
<evidence type="ECO:0000259" key="5">
    <source>
        <dbReference type="PROSITE" id="PS50887"/>
    </source>
</evidence>
<protein>
    <recommendedName>
        <fullName evidence="1">cyclic-guanylate-specific phosphodiesterase</fullName>
        <ecNumber evidence="1">3.1.4.52</ecNumber>
    </recommendedName>
</protein>
<dbReference type="PROSITE" id="PS50883">
    <property type="entry name" value="EAL"/>
    <property type="match status" value="1"/>
</dbReference>
<dbReference type="InterPro" id="IPR035919">
    <property type="entry name" value="EAL_sf"/>
</dbReference>
<keyword evidence="3" id="KW-1133">Transmembrane helix</keyword>
<evidence type="ECO:0000256" key="2">
    <source>
        <dbReference type="ARBA" id="ARBA00022636"/>
    </source>
</evidence>
<dbReference type="SMART" id="SM00052">
    <property type="entry name" value="EAL"/>
    <property type="match status" value="1"/>
</dbReference>
<dbReference type="SUPFAM" id="SSF55073">
    <property type="entry name" value="Nucleotide cyclase"/>
    <property type="match status" value="1"/>
</dbReference>
<comment type="caution">
    <text evidence="6">The sequence shown here is derived from an EMBL/GenBank/DDBJ whole genome shotgun (WGS) entry which is preliminary data.</text>
</comment>
<dbReference type="InterPro" id="IPR001633">
    <property type="entry name" value="EAL_dom"/>
</dbReference>
<dbReference type="EMBL" id="JOKH01000001">
    <property type="protein sequence ID" value="KEQ18872.1"/>
    <property type="molecule type" value="Genomic_DNA"/>
</dbReference>
<dbReference type="CDD" id="cd01948">
    <property type="entry name" value="EAL"/>
    <property type="match status" value="1"/>
</dbReference>
<keyword evidence="2" id="KW-0973">c-di-GMP</keyword>
<sequence length="686" mass="78057">METSTGIDAKQRLSAKLLKAVLLAACVLGIAISCVQIFIDARQSSKSIDSEAQQMLAMIRESSIQAAYRLEPTMGEEILSGLMEHQSVHVAAIKIPDEPELAVVERGLSTSRYRQLSDYIFEPIRIYRIPLYKEEPFHEYYGELLLAIDTAYHGREFILRSLIVLVSGIFRAIAMALLLYLIYSLVLTKPLNRLIRNLSQINPDAPGSHKLPMPKGHQNNELGLWVRTANQLLESIERNLNLRQKAEAQIMRLSQYDYLTRLPNRKTLQKHLQSLINNPLNSDSNIAIICLGLDDFKSLNAQFNFNAAEHALVKIADRLRNYIGNRAYIGRLGEDQFAIVLSKITQPYEAAEMAQTLLKQLTRPILVNDEKITISGTVGITLYPDDGQEVDNLLQQAEFAMIMAKSRSHNRYQFYIATIDTEIRQRKKLEMDLHEALEHHELSLVYQPQIDFKTSQMVGAEALLRWKHPEKGLISPEMFIPMAESNLDIIPIGDWVLESACHQLHEWRQNGFSDLRIAVNLSAIQLRDKNIVDRINYLLNKYQIPPQRLEIEVTETCIMEDIELSSEQLNKIKATGITLALDDFGTGYSSLSYLKQFPFDKLKIDKTFVEDLPANKENTVIVEAIIQLGRSFGIEVIAEGVETREQETHLINSGCTEGQGYFYSKPIPEKEFAEFLRAWKNKPANS</sequence>
<dbReference type="SMART" id="SM00267">
    <property type="entry name" value="GGDEF"/>
    <property type="match status" value="1"/>
</dbReference>
<feature type="transmembrane region" description="Helical" evidence="3">
    <location>
        <begin position="20"/>
        <end position="39"/>
    </location>
</feature>
<feature type="transmembrane region" description="Helical" evidence="3">
    <location>
        <begin position="162"/>
        <end position="183"/>
    </location>
</feature>
<organism evidence="6 7">
    <name type="scientific">Endozoicomonas numazuensis</name>
    <dbReference type="NCBI Taxonomy" id="1137799"/>
    <lineage>
        <taxon>Bacteria</taxon>
        <taxon>Pseudomonadati</taxon>
        <taxon>Pseudomonadota</taxon>
        <taxon>Gammaproteobacteria</taxon>
        <taxon>Oceanospirillales</taxon>
        <taxon>Endozoicomonadaceae</taxon>
        <taxon>Endozoicomonas</taxon>
    </lineage>
</organism>
<dbReference type="CDD" id="cd01949">
    <property type="entry name" value="GGDEF"/>
    <property type="match status" value="1"/>
</dbReference>
<dbReference type="Gene3D" id="3.30.70.270">
    <property type="match status" value="1"/>
</dbReference>
<dbReference type="GO" id="GO:0071111">
    <property type="term" value="F:cyclic-guanylate-specific phosphodiesterase activity"/>
    <property type="evidence" value="ECO:0007669"/>
    <property type="project" value="UniProtKB-EC"/>
</dbReference>
<dbReference type="InterPro" id="IPR029787">
    <property type="entry name" value="Nucleotide_cyclase"/>
</dbReference>
<dbReference type="PROSITE" id="PS50887">
    <property type="entry name" value="GGDEF"/>
    <property type="match status" value="1"/>
</dbReference>
<dbReference type="InterPro" id="IPR043128">
    <property type="entry name" value="Rev_trsase/Diguanyl_cyclase"/>
</dbReference>
<dbReference type="InterPro" id="IPR000160">
    <property type="entry name" value="GGDEF_dom"/>
</dbReference>